<organism evidence="2 3">
    <name type="scientific">Candidatus Roizmanbacteria bacterium CG_4_10_14_0_2_um_filter_36_9</name>
    <dbReference type="NCBI Taxonomy" id="1974823"/>
    <lineage>
        <taxon>Bacteria</taxon>
        <taxon>Candidatus Roizmaniibacteriota</taxon>
    </lineage>
</organism>
<evidence type="ECO:0000256" key="1">
    <source>
        <dbReference type="SAM" id="Coils"/>
    </source>
</evidence>
<dbReference type="AlphaFoldDB" id="A0A2M7U3T9"/>
<name>A0A2M7U3T9_9BACT</name>
<evidence type="ECO:0000313" key="2">
    <source>
        <dbReference type="EMBL" id="PIZ65215.1"/>
    </source>
</evidence>
<sequence>MKKSKLGFGLILGTIIGGAAAFFLSPKTGKENRELAKKKLQQLHVTLKTKSKEEIVKEIFGTVSKTGKALYEKAQKELNLKLDELKKSHPEIDHKKYTKVVGEVVDRLKDEKNASKENLAQLKEFLVARWDYVTTEGKKDIKKVTKKAK</sequence>
<comment type="caution">
    <text evidence="2">The sequence shown here is derived from an EMBL/GenBank/DDBJ whole genome shotgun (WGS) entry which is preliminary data.</text>
</comment>
<gene>
    <name evidence="2" type="ORF">COY14_02940</name>
</gene>
<protein>
    <recommendedName>
        <fullName evidence="4">Gas vesicle protein</fullName>
    </recommendedName>
</protein>
<evidence type="ECO:0000313" key="3">
    <source>
        <dbReference type="Proteomes" id="UP000230027"/>
    </source>
</evidence>
<proteinExistence type="predicted"/>
<evidence type="ECO:0008006" key="4">
    <source>
        <dbReference type="Google" id="ProtNLM"/>
    </source>
</evidence>
<dbReference type="Proteomes" id="UP000230027">
    <property type="component" value="Unassembled WGS sequence"/>
</dbReference>
<feature type="coiled-coil region" evidence="1">
    <location>
        <begin position="68"/>
        <end position="125"/>
    </location>
</feature>
<dbReference type="EMBL" id="PFOD01000056">
    <property type="protein sequence ID" value="PIZ65215.1"/>
    <property type="molecule type" value="Genomic_DNA"/>
</dbReference>
<keyword evidence="1" id="KW-0175">Coiled coil</keyword>
<accession>A0A2M7U3T9</accession>
<reference evidence="3" key="1">
    <citation type="submission" date="2017-09" db="EMBL/GenBank/DDBJ databases">
        <title>Depth-based differentiation of microbial function through sediment-hosted aquifers and enrichment of novel symbionts in the deep terrestrial subsurface.</title>
        <authorList>
            <person name="Probst A.J."/>
            <person name="Ladd B."/>
            <person name="Jarett J.K."/>
            <person name="Geller-Mcgrath D.E."/>
            <person name="Sieber C.M.K."/>
            <person name="Emerson J.B."/>
            <person name="Anantharaman K."/>
            <person name="Thomas B.C."/>
            <person name="Malmstrom R."/>
            <person name="Stieglmeier M."/>
            <person name="Klingl A."/>
            <person name="Woyke T."/>
            <person name="Ryan C.M."/>
            <person name="Banfield J.F."/>
        </authorList>
    </citation>
    <scope>NUCLEOTIDE SEQUENCE [LARGE SCALE GENOMIC DNA]</scope>
</reference>